<proteinExistence type="predicted"/>
<dbReference type="EMBL" id="CAJVQC010067080">
    <property type="protein sequence ID" value="CAG8806967.1"/>
    <property type="molecule type" value="Genomic_DNA"/>
</dbReference>
<comment type="caution">
    <text evidence="1">The sequence shown here is derived from an EMBL/GenBank/DDBJ whole genome shotgun (WGS) entry which is preliminary data.</text>
</comment>
<organism evidence="1 2">
    <name type="scientific">Racocetra persica</name>
    <dbReference type="NCBI Taxonomy" id="160502"/>
    <lineage>
        <taxon>Eukaryota</taxon>
        <taxon>Fungi</taxon>
        <taxon>Fungi incertae sedis</taxon>
        <taxon>Mucoromycota</taxon>
        <taxon>Glomeromycotina</taxon>
        <taxon>Glomeromycetes</taxon>
        <taxon>Diversisporales</taxon>
        <taxon>Gigasporaceae</taxon>
        <taxon>Racocetra</taxon>
    </lineage>
</organism>
<keyword evidence="2" id="KW-1185">Reference proteome</keyword>
<reference evidence="1" key="1">
    <citation type="submission" date="2021-06" db="EMBL/GenBank/DDBJ databases">
        <authorList>
            <person name="Kallberg Y."/>
            <person name="Tangrot J."/>
            <person name="Rosling A."/>
        </authorList>
    </citation>
    <scope>NUCLEOTIDE SEQUENCE</scope>
    <source>
        <strain evidence="1">MA461A</strain>
    </source>
</reference>
<feature type="non-terminal residue" evidence="1">
    <location>
        <position position="245"/>
    </location>
</feature>
<name>A0ACA9RSN1_9GLOM</name>
<dbReference type="Proteomes" id="UP000789920">
    <property type="component" value="Unassembled WGS sequence"/>
</dbReference>
<sequence length="245" mass="28195">MSNCSSYGWDCAHRQDKPPSQEYYGENSERYFHKLSPAQTLSHKSPIRATRLRSPLSNVRKFRNRSKRSRFLPSRRSRSSSLSSQLSRCSSLSSLKSSNSLLSRRSRSNSLSSRRSKHSSPQKSSCNSLSSRRLSSSPSQRSRHSFSPQRSRSRSPIQSLRNDSPSRKSRSPVRDSEKRTFVSSPRTRTRTLSHHNVQRHTIPNLNKVYHIPTSQNSKNIINSYKFNYLKDDTNMTNTDLQDSNT</sequence>
<evidence type="ECO:0000313" key="2">
    <source>
        <dbReference type="Proteomes" id="UP000789920"/>
    </source>
</evidence>
<accession>A0ACA9RSN1</accession>
<gene>
    <name evidence="1" type="ORF">RPERSI_LOCUS22286</name>
</gene>
<evidence type="ECO:0000313" key="1">
    <source>
        <dbReference type="EMBL" id="CAG8806967.1"/>
    </source>
</evidence>
<protein>
    <submittedName>
        <fullName evidence="1">381_t:CDS:1</fullName>
    </submittedName>
</protein>